<proteinExistence type="predicted"/>
<dbReference type="SUPFAM" id="SSF55729">
    <property type="entry name" value="Acyl-CoA N-acyltransferases (Nat)"/>
    <property type="match status" value="1"/>
</dbReference>
<feature type="domain" description="BioF2-like acetyltransferase" evidence="1">
    <location>
        <begin position="165"/>
        <end position="291"/>
    </location>
</feature>
<dbReference type="PANTHER" id="PTHR36174:SF1">
    <property type="entry name" value="LIPID II:GLYCINE GLYCYLTRANSFERASE"/>
    <property type="match status" value="1"/>
</dbReference>
<keyword evidence="2" id="KW-0808">Transferase</keyword>
<dbReference type="InterPro" id="IPR038740">
    <property type="entry name" value="BioF2-like_GNAT_dom"/>
</dbReference>
<sequence>MAAQFQARELTSDELEFWDRLVAGSPQATVFCSSRFSSAIAEATGRPYRFVAVFRGDRFIAGLPVFDRRKAGILIAQQPPLVPHLGLIVSAEVEADHPRRREFNIFQACKALSDWFIKRYDYIYVSHHPGLTDLRPFTWQGWKEKVCYTCRIRLETFSVDTLHSSIRKQVAKAKREDVQLEKSEDLTALSKMVAMSYGRRGREVPFSEKYLETLFRKLCGQGLAHLYYAKDREGRVVSGRITLESFNVIYDWVAGADPTYYDSGATSYLLYSLIEKSKADHEIFDLMGANTPTIAVFKSNFGGQITPYYLTSKPGTVKGSLALFCLEILSRWRKT</sequence>
<dbReference type="Proteomes" id="UP000315525">
    <property type="component" value="Unassembled WGS sequence"/>
</dbReference>
<dbReference type="GO" id="GO:0016740">
    <property type="term" value="F:transferase activity"/>
    <property type="evidence" value="ECO:0007669"/>
    <property type="project" value="UniProtKB-KW"/>
</dbReference>
<dbReference type="InterPro" id="IPR016181">
    <property type="entry name" value="Acyl_CoA_acyltransferase"/>
</dbReference>
<dbReference type="Pfam" id="PF13480">
    <property type="entry name" value="Acetyltransf_6"/>
    <property type="match status" value="1"/>
</dbReference>
<organism evidence="2 3">
    <name type="scientific">candidate division TA06 bacterium</name>
    <dbReference type="NCBI Taxonomy" id="2250710"/>
    <lineage>
        <taxon>Bacteria</taxon>
        <taxon>Bacteria division TA06</taxon>
    </lineage>
</organism>
<dbReference type="PANTHER" id="PTHR36174">
    <property type="entry name" value="LIPID II:GLYCINE GLYCYLTRANSFERASE"/>
    <property type="match status" value="1"/>
</dbReference>
<gene>
    <name evidence="2" type="ORF">E3J62_04235</name>
</gene>
<dbReference type="InterPro" id="IPR050644">
    <property type="entry name" value="PG_Glycine_Bridge_Synth"/>
</dbReference>
<reference evidence="2 3" key="1">
    <citation type="submission" date="2019-03" db="EMBL/GenBank/DDBJ databases">
        <title>Metabolic potential of uncultured bacteria and archaea associated with petroleum seepage in deep-sea sediments.</title>
        <authorList>
            <person name="Dong X."/>
            <person name="Hubert C."/>
        </authorList>
    </citation>
    <scope>NUCLEOTIDE SEQUENCE [LARGE SCALE GENOMIC DNA]</scope>
    <source>
        <strain evidence="2">E44_bin18</strain>
    </source>
</reference>
<evidence type="ECO:0000259" key="1">
    <source>
        <dbReference type="Pfam" id="PF13480"/>
    </source>
</evidence>
<dbReference type="EMBL" id="SOJN01000053">
    <property type="protein sequence ID" value="TET46419.1"/>
    <property type="molecule type" value="Genomic_DNA"/>
</dbReference>
<comment type="caution">
    <text evidence="2">The sequence shown here is derived from an EMBL/GenBank/DDBJ whole genome shotgun (WGS) entry which is preliminary data.</text>
</comment>
<name>A0A523UVR0_UNCT6</name>
<protein>
    <submittedName>
        <fullName evidence="2">GNAT family N-acetyltransferase</fullName>
    </submittedName>
</protein>
<dbReference type="Gene3D" id="3.40.630.30">
    <property type="match status" value="1"/>
</dbReference>
<dbReference type="AlphaFoldDB" id="A0A523UVR0"/>
<evidence type="ECO:0000313" key="3">
    <source>
        <dbReference type="Proteomes" id="UP000315525"/>
    </source>
</evidence>
<evidence type="ECO:0000313" key="2">
    <source>
        <dbReference type="EMBL" id="TET46419.1"/>
    </source>
</evidence>
<accession>A0A523UVR0</accession>